<keyword evidence="1" id="KW-0472">Membrane</keyword>
<sequence>MSKTSTNKLKKTYSNKIAQLQNFLSFTLVFFALSYIILNAVLLALYGYTVNKATQSQKINPFVYVIYIVGSVLAISLWVKIIVFFVFLRKSKQSQIQNYKINISNLTFLKKICLYLFSFSKTTLERFCDKNKLEFKLLN</sequence>
<dbReference type="AlphaFoldDB" id="A0A449B2M0"/>
<feature type="transmembrane region" description="Helical" evidence="1">
    <location>
        <begin position="64"/>
        <end position="88"/>
    </location>
</feature>
<keyword evidence="1" id="KW-1133">Transmembrane helix</keyword>
<gene>
    <name evidence="2" type="ORF">NCTC10181_00657</name>
</gene>
<proteinExistence type="predicted"/>
<accession>A0A449B2M0</accession>
<dbReference type="Proteomes" id="UP000290985">
    <property type="component" value="Chromosome"/>
</dbReference>
<dbReference type="KEGG" id="mcit:NCTC10181_00657"/>
<dbReference type="EMBL" id="LR215036">
    <property type="protein sequence ID" value="VEU74795.1"/>
    <property type="molecule type" value="Genomic_DNA"/>
</dbReference>
<feature type="transmembrane region" description="Helical" evidence="1">
    <location>
        <begin position="20"/>
        <end position="44"/>
    </location>
</feature>
<keyword evidence="1" id="KW-0812">Transmembrane</keyword>
<name>A0A449B2M0_9BACT</name>
<keyword evidence="3" id="KW-1185">Reference proteome</keyword>
<evidence type="ECO:0000313" key="2">
    <source>
        <dbReference type="EMBL" id="VEU74795.1"/>
    </source>
</evidence>
<evidence type="ECO:0008006" key="4">
    <source>
        <dbReference type="Google" id="ProtNLM"/>
    </source>
</evidence>
<protein>
    <recommendedName>
        <fullName evidence="4">Transmembrane protein</fullName>
    </recommendedName>
</protein>
<evidence type="ECO:0000313" key="3">
    <source>
        <dbReference type="Proteomes" id="UP000290985"/>
    </source>
</evidence>
<dbReference type="RefSeq" id="WP_129725595.1">
    <property type="nucleotide sequence ID" value="NZ_LR215036.1"/>
</dbReference>
<reference evidence="2 3" key="1">
    <citation type="submission" date="2019-01" db="EMBL/GenBank/DDBJ databases">
        <authorList>
            <consortium name="Pathogen Informatics"/>
        </authorList>
    </citation>
    <scope>NUCLEOTIDE SEQUENCE [LARGE SCALE GENOMIC DNA]</scope>
    <source>
        <strain evidence="2 3">NCTC10181</strain>
    </source>
</reference>
<evidence type="ECO:0000256" key="1">
    <source>
        <dbReference type="SAM" id="Phobius"/>
    </source>
</evidence>
<organism evidence="2 3">
    <name type="scientific">Mycoplasmopsis citelli</name>
    <dbReference type="NCBI Taxonomy" id="171281"/>
    <lineage>
        <taxon>Bacteria</taxon>
        <taxon>Bacillati</taxon>
        <taxon>Mycoplasmatota</taxon>
        <taxon>Mycoplasmoidales</taxon>
        <taxon>Metamycoplasmataceae</taxon>
        <taxon>Mycoplasmopsis</taxon>
    </lineage>
</organism>